<dbReference type="InterPro" id="IPR020894">
    <property type="entry name" value="Cadherin_CS"/>
</dbReference>
<name>A0A3S4ZCA9_9PLAT</name>
<comment type="subcellular location">
    <subcellularLocation>
        <location evidence="1">Membrane</location>
        <topology evidence="1">Single-pass membrane protein</topology>
    </subcellularLocation>
</comment>
<organism evidence="12 13">
    <name type="scientific">Protopolystoma xenopodis</name>
    <dbReference type="NCBI Taxonomy" id="117903"/>
    <lineage>
        <taxon>Eukaryota</taxon>
        <taxon>Metazoa</taxon>
        <taxon>Spiralia</taxon>
        <taxon>Lophotrochozoa</taxon>
        <taxon>Platyhelminthes</taxon>
        <taxon>Monogenea</taxon>
        <taxon>Polyopisthocotylea</taxon>
        <taxon>Polystomatidea</taxon>
        <taxon>Polystomatidae</taxon>
        <taxon>Protopolystoma</taxon>
    </lineage>
</organism>
<proteinExistence type="predicted"/>
<evidence type="ECO:0000256" key="1">
    <source>
        <dbReference type="ARBA" id="ARBA00004167"/>
    </source>
</evidence>
<feature type="region of interest" description="Disordered" evidence="9">
    <location>
        <begin position="912"/>
        <end position="937"/>
    </location>
</feature>
<reference evidence="12" key="1">
    <citation type="submission" date="2018-11" db="EMBL/GenBank/DDBJ databases">
        <authorList>
            <consortium name="Pathogen Informatics"/>
        </authorList>
    </citation>
    <scope>NUCLEOTIDE SEQUENCE</scope>
</reference>
<evidence type="ECO:0000259" key="11">
    <source>
        <dbReference type="PROSITE" id="PS50268"/>
    </source>
</evidence>
<evidence type="ECO:0000256" key="7">
    <source>
        <dbReference type="ARBA" id="ARBA00023180"/>
    </source>
</evidence>
<evidence type="ECO:0000256" key="3">
    <source>
        <dbReference type="ARBA" id="ARBA00022737"/>
    </source>
</evidence>
<keyword evidence="4 8" id="KW-0106">Calcium</keyword>
<dbReference type="PANTHER" id="PTHR24028">
    <property type="entry name" value="CADHERIN-87A"/>
    <property type="match status" value="1"/>
</dbReference>
<accession>A0A3S4ZCA9</accession>
<dbReference type="InterPro" id="IPR002126">
    <property type="entry name" value="Cadherin-like_dom"/>
</dbReference>
<dbReference type="PROSITE" id="PS00232">
    <property type="entry name" value="CADHERIN_1"/>
    <property type="match status" value="2"/>
</dbReference>
<dbReference type="InterPro" id="IPR050174">
    <property type="entry name" value="Protocadherin/Cadherin-CA"/>
</dbReference>
<dbReference type="OrthoDB" id="6252479at2759"/>
<dbReference type="PRINTS" id="PR00205">
    <property type="entry name" value="CADHERIN"/>
</dbReference>
<dbReference type="EMBL" id="CAAALY010002648">
    <property type="protein sequence ID" value="VEL07871.1"/>
    <property type="molecule type" value="Genomic_DNA"/>
</dbReference>
<comment type="caution">
    <text evidence="12">The sequence shown here is derived from an EMBL/GenBank/DDBJ whole genome shotgun (WGS) entry which is preliminary data.</text>
</comment>
<evidence type="ECO:0000256" key="8">
    <source>
        <dbReference type="PROSITE-ProRule" id="PRU00043"/>
    </source>
</evidence>
<feature type="domain" description="Cadherin" evidence="11">
    <location>
        <begin position="386"/>
        <end position="526"/>
    </location>
</feature>
<evidence type="ECO:0000256" key="5">
    <source>
        <dbReference type="ARBA" id="ARBA00022989"/>
    </source>
</evidence>
<dbReference type="SUPFAM" id="SSF49313">
    <property type="entry name" value="Cadherin-like"/>
    <property type="match status" value="4"/>
</dbReference>
<evidence type="ECO:0000313" key="12">
    <source>
        <dbReference type="EMBL" id="VEL07871.1"/>
    </source>
</evidence>
<dbReference type="GO" id="GO:0005509">
    <property type="term" value="F:calcium ion binding"/>
    <property type="evidence" value="ECO:0007669"/>
    <property type="project" value="UniProtKB-UniRule"/>
</dbReference>
<dbReference type="AlphaFoldDB" id="A0A3S4ZCA9"/>
<dbReference type="PANTHER" id="PTHR24028:SF146">
    <property type="entry name" value="CADHERIN 96CB, ISOFORM D-RELATED"/>
    <property type="match status" value="1"/>
</dbReference>
<evidence type="ECO:0000256" key="10">
    <source>
        <dbReference type="SAM" id="Phobius"/>
    </source>
</evidence>
<dbReference type="InterPro" id="IPR015919">
    <property type="entry name" value="Cadherin-like_sf"/>
</dbReference>
<keyword evidence="5 10" id="KW-1133">Transmembrane helix</keyword>
<feature type="domain" description="Cadherin" evidence="11">
    <location>
        <begin position="562"/>
        <end position="684"/>
    </location>
</feature>
<dbReference type="SMART" id="SM00112">
    <property type="entry name" value="CA"/>
    <property type="match status" value="4"/>
</dbReference>
<dbReference type="PROSITE" id="PS50268">
    <property type="entry name" value="CADHERIN_2"/>
    <property type="match status" value="4"/>
</dbReference>
<sequence>MEALFPTSIRYSYCRQSVLAWPTLCYPALRDILASASNSLIFLLLLPVLFAIGASGLPTSRFRVPEEVEPGYVVANSVQLNEVFWSSATGATAVWANRLPSIVNSQTPGVAAFAFQAQTGYDGPGQLSLVVVGRLDREALCPDERSTGRSLSASATWQLMSTPLLPLPGGISEAERSADEAGMMQASPDCVVSLRVLHADKQRFFRIDVQIDDINDHAPAWPMDRQTLELRDGDPEGSMVRLPLAQDPDAGMNGRLVYSLDDNYVTHYSVQVNGEVMRLRINDIFELKSVQDSSNSRSDKGIVNQEFGDRVESSKQLFLRTRYSLDRELNPTGFELTLIAHDSGLYKSLAGQIKLLLRLTDINDNAPVFTQSVYLAELANQAPGLVPENTRVGSLLLRLSARDQDEGENARITYRLVSAAGPSNSGGETSTSRGGASVHGEAGTGLIQHFFEVHPESGELRVARRLQVDRIVEESAGRGGGQMRLPTEPITFEVEAVDGALAPYMKTGHASVRLQITDVNDETPRIRVHALRPAPESPRAPVNQMPLTPGQRVAQVEAGLLENEPAGQLIALVEASDPDFEGRDMVTCELSGGQADDFRLVPQTDAGHLGGAASEAGSMSPASPSELTGLAGIATYHLVTQRPLDRETKSQLPVYLVCQDSDQQTSTQLILVGLIDVNDRAPVFSRPVYTFSALEEAGQTAASSSTFSVSGNLTRGQSSSAPAGRVWQTQSGRAFVSAKDADVGVNARLAYRLEPVSIDAFDETDSSVGESSHLFHVDADTGELFIVGRLDREITDRHIFFVVAQDSGKPSFSSTASVIVRVLDVNDNAPFFVLDRAAEDEAGLDDVDPFTPAGLDTMANELMLPETGMLQDAVSLAGRGYRFSVGENRAVGTMVGRVVAVDRDLLPASPSAVQLRLPDSEQTSYAEGEGETKTAGQVVQQLSQTRTEENPSRNDQIAAAGNEQRDLTYALGGGEAKDFFRIDSRTGKIITSIWMEGLDQSSWERENSDSSNNYNLAYGLASCLGAARKVIFT</sequence>
<keyword evidence="13" id="KW-1185">Reference proteome</keyword>
<evidence type="ECO:0000256" key="9">
    <source>
        <dbReference type="SAM" id="MobiDB-lite"/>
    </source>
</evidence>
<keyword evidence="3" id="KW-0677">Repeat</keyword>
<dbReference type="Pfam" id="PF00028">
    <property type="entry name" value="Cadherin"/>
    <property type="match status" value="1"/>
</dbReference>
<dbReference type="Gene3D" id="2.60.40.60">
    <property type="entry name" value="Cadherins"/>
    <property type="match status" value="6"/>
</dbReference>
<feature type="transmembrane region" description="Helical" evidence="10">
    <location>
        <begin position="40"/>
        <end position="57"/>
    </location>
</feature>
<evidence type="ECO:0000256" key="4">
    <source>
        <dbReference type="ARBA" id="ARBA00022837"/>
    </source>
</evidence>
<gene>
    <name evidence="12" type="ORF">PXEA_LOCUS1311</name>
</gene>
<feature type="domain" description="Cadherin" evidence="11">
    <location>
        <begin position="222"/>
        <end position="369"/>
    </location>
</feature>
<dbReference type="GO" id="GO:0005886">
    <property type="term" value="C:plasma membrane"/>
    <property type="evidence" value="ECO:0007669"/>
    <property type="project" value="InterPro"/>
</dbReference>
<evidence type="ECO:0000256" key="2">
    <source>
        <dbReference type="ARBA" id="ARBA00022692"/>
    </source>
</evidence>
<dbReference type="GO" id="GO:0007156">
    <property type="term" value="P:homophilic cell adhesion via plasma membrane adhesion molecules"/>
    <property type="evidence" value="ECO:0007669"/>
    <property type="project" value="InterPro"/>
</dbReference>
<evidence type="ECO:0000256" key="6">
    <source>
        <dbReference type="ARBA" id="ARBA00023136"/>
    </source>
</evidence>
<keyword evidence="7" id="KW-0325">Glycoprotein</keyword>
<dbReference type="FunFam" id="2.60.40.60:FF:000092">
    <property type="entry name" value="Protocadherin 8"/>
    <property type="match status" value="1"/>
</dbReference>
<feature type="domain" description="Cadherin" evidence="11">
    <location>
        <begin position="736"/>
        <end position="832"/>
    </location>
</feature>
<keyword evidence="6 10" id="KW-0472">Membrane</keyword>
<evidence type="ECO:0000313" key="13">
    <source>
        <dbReference type="Proteomes" id="UP000784294"/>
    </source>
</evidence>
<protein>
    <recommendedName>
        <fullName evidence="11">Cadherin domain-containing protein</fullName>
    </recommendedName>
</protein>
<dbReference type="Proteomes" id="UP000784294">
    <property type="component" value="Unassembled WGS sequence"/>
</dbReference>
<dbReference type="CDD" id="cd11304">
    <property type="entry name" value="Cadherin_repeat"/>
    <property type="match status" value="5"/>
</dbReference>
<keyword evidence="2 10" id="KW-0812">Transmembrane</keyword>